<protein>
    <submittedName>
        <fullName evidence="1">Uncharacterized protein</fullName>
    </submittedName>
</protein>
<evidence type="ECO:0000313" key="1">
    <source>
        <dbReference type="EMBL" id="KAI3721372.1"/>
    </source>
</evidence>
<dbReference type="EMBL" id="CM042014">
    <property type="protein sequence ID" value="KAI3721372.1"/>
    <property type="molecule type" value="Genomic_DNA"/>
</dbReference>
<proteinExistence type="predicted"/>
<reference evidence="2" key="1">
    <citation type="journal article" date="2022" name="Mol. Ecol. Resour.">
        <title>The genomes of chicory, endive, great burdock and yacon provide insights into Asteraceae palaeo-polyploidization history and plant inulin production.</title>
        <authorList>
            <person name="Fan W."/>
            <person name="Wang S."/>
            <person name="Wang H."/>
            <person name="Wang A."/>
            <person name="Jiang F."/>
            <person name="Liu H."/>
            <person name="Zhao H."/>
            <person name="Xu D."/>
            <person name="Zhang Y."/>
        </authorList>
    </citation>
    <scope>NUCLEOTIDE SEQUENCE [LARGE SCALE GENOMIC DNA]</scope>
    <source>
        <strain evidence="2">cv. Punajuju</strain>
    </source>
</reference>
<name>A0ACB9BFU4_CICIN</name>
<reference evidence="1 2" key="2">
    <citation type="journal article" date="2022" name="Mol. Ecol. Resour.">
        <title>The genomes of chicory, endive, great burdock and yacon provide insights into Asteraceae paleo-polyploidization history and plant inulin production.</title>
        <authorList>
            <person name="Fan W."/>
            <person name="Wang S."/>
            <person name="Wang H."/>
            <person name="Wang A."/>
            <person name="Jiang F."/>
            <person name="Liu H."/>
            <person name="Zhao H."/>
            <person name="Xu D."/>
            <person name="Zhang Y."/>
        </authorList>
    </citation>
    <scope>NUCLEOTIDE SEQUENCE [LARGE SCALE GENOMIC DNA]</scope>
    <source>
        <strain evidence="2">cv. Punajuju</strain>
        <tissue evidence="1">Leaves</tissue>
    </source>
</reference>
<keyword evidence="2" id="KW-1185">Reference proteome</keyword>
<organism evidence="1 2">
    <name type="scientific">Cichorium intybus</name>
    <name type="common">Chicory</name>
    <dbReference type="NCBI Taxonomy" id="13427"/>
    <lineage>
        <taxon>Eukaryota</taxon>
        <taxon>Viridiplantae</taxon>
        <taxon>Streptophyta</taxon>
        <taxon>Embryophyta</taxon>
        <taxon>Tracheophyta</taxon>
        <taxon>Spermatophyta</taxon>
        <taxon>Magnoliopsida</taxon>
        <taxon>eudicotyledons</taxon>
        <taxon>Gunneridae</taxon>
        <taxon>Pentapetalae</taxon>
        <taxon>asterids</taxon>
        <taxon>campanulids</taxon>
        <taxon>Asterales</taxon>
        <taxon>Asteraceae</taxon>
        <taxon>Cichorioideae</taxon>
        <taxon>Cichorieae</taxon>
        <taxon>Cichoriinae</taxon>
        <taxon>Cichorium</taxon>
    </lineage>
</organism>
<dbReference type="Proteomes" id="UP001055811">
    <property type="component" value="Linkage Group LG06"/>
</dbReference>
<comment type="caution">
    <text evidence="1">The sequence shown here is derived from an EMBL/GenBank/DDBJ whole genome shotgun (WGS) entry which is preliminary data.</text>
</comment>
<sequence length="207" mass="23413">MAITDSHSLSDLQIHDDTTVSEELTQSFYLDFFGFSSEEWSRTTSYDTSPENVNFGGKLDSSKPSISNGEVSKPNTKVEETNPIFRSSSGSFRYMRRKTVSTPSTSRSMSVTVMERSKVASKSKSRWQVFMFGFGSGKFPTKMDLSDLKSRQLRHESTTRMDFSDMTKSREPHDQSVGQRSEKKAWWRLVDILGCGGGYERDAVVAF</sequence>
<accession>A0ACB9BFU4</accession>
<gene>
    <name evidence="1" type="ORF">L2E82_32382</name>
</gene>
<evidence type="ECO:0000313" key="2">
    <source>
        <dbReference type="Proteomes" id="UP001055811"/>
    </source>
</evidence>